<evidence type="ECO:0000313" key="3">
    <source>
        <dbReference type="Proteomes" id="UP000050640"/>
    </source>
</evidence>
<accession>A0A0R3S163</accession>
<dbReference type="AlphaFoldDB" id="A0A0R3S163"/>
<dbReference type="STRING" id="1147741.A0A0R3S163"/>
<sequence length="759" mass="84042">MGDAVRYAAMNRSTYMGSARKDNAEEVAKRRAAIQQEIEQRQKLARRLQDEKMARALAQKEGHLLKQREVQQREMLRAKAVLDRRTQALAEKEKEKKEAVLAKVHALASRLTTQHKSRPAYAFGSSTPRELEYLTQLTKDQKVYDRKLIPSDRSPAAASGSSSHVTLTPPYDSRNYTRASMTGSLYVARSELKPRHKRTSNCMTQSMMITLKPSKTTKSNQTPVHRQSVARRPVTVTKTAPSTVIEVPVKTKKLVQQHMPLLNGQRPRTVQSKPVNAMFYFRPSETKSDALKAKPVPVPRRVNKAAELKTNNEVSTEAILGKSPGDEMSETLVILEKDNIKVQIDVATTEAKNVVNTKEVVNLVPDINETRNLDGECIVEEVSDEKERTETVDDASEVVGGNMRKDDDGMKEKITAGSIPDCIKEATDAEDAVLLDLPSEKNSVNEAKTEDAVVALVGMVHDQEAGMREKQEKESNILKEAQVGLQGMKMLEGDHGDPLTISPDLSQTKLVDEEQGNREITTRVSSVQAESLITNEKLPEAGGDSKQELVIQKSCEVAENKKEGDISAFEINRNFAKEKIELSAQSNSTLKADGIETVAEELKLTEKKNSVEEKRRIQAKLLEREQREREMRRAKLASIMSRTRGGAPSVAVFPPAIETPKHRTGVPVSNEYTPMKSALSHTTASVLQKLATTNPKLLSVLQRNGTNQSLADELSDADPSMSITLPGQPVESIASHEGSSGVRHLPFEPDVNHRPVAMK</sequence>
<feature type="region of interest" description="Disordered" evidence="2">
    <location>
        <begin position="151"/>
        <end position="176"/>
    </location>
</feature>
<feature type="coiled-coil region" evidence="1">
    <location>
        <begin position="31"/>
        <end position="61"/>
    </location>
</feature>
<evidence type="ECO:0000256" key="2">
    <source>
        <dbReference type="SAM" id="MobiDB-lite"/>
    </source>
</evidence>
<dbReference type="WBParaSite" id="EEL_0000839401-mRNA-1">
    <property type="protein sequence ID" value="EEL_0000839401-mRNA-1"/>
    <property type="gene ID" value="EEL_0000839401"/>
</dbReference>
<keyword evidence="3" id="KW-1185">Reference proteome</keyword>
<protein>
    <submittedName>
        <fullName evidence="4">Microtubule-associated protein</fullName>
    </submittedName>
</protein>
<name>A0A0R3S163_9BILA</name>
<dbReference type="Proteomes" id="UP000050640">
    <property type="component" value="Unplaced"/>
</dbReference>
<feature type="region of interest" description="Disordered" evidence="2">
    <location>
        <begin position="731"/>
        <end position="759"/>
    </location>
</feature>
<reference evidence="4" key="1">
    <citation type="submission" date="2017-02" db="UniProtKB">
        <authorList>
            <consortium name="WormBaseParasite"/>
        </authorList>
    </citation>
    <scope>IDENTIFICATION</scope>
</reference>
<evidence type="ECO:0000313" key="4">
    <source>
        <dbReference type="WBParaSite" id="EEL_0000839401-mRNA-1"/>
    </source>
</evidence>
<evidence type="ECO:0000256" key="1">
    <source>
        <dbReference type="SAM" id="Coils"/>
    </source>
</evidence>
<proteinExistence type="predicted"/>
<organism evidence="3 4">
    <name type="scientific">Elaeophora elaphi</name>
    <dbReference type="NCBI Taxonomy" id="1147741"/>
    <lineage>
        <taxon>Eukaryota</taxon>
        <taxon>Metazoa</taxon>
        <taxon>Ecdysozoa</taxon>
        <taxon>Nematoda</taxon>
        <taxon>Chromadorea</taxon>
        <taxon>Rhabditida</taxon>
        <taxon>Spirurina</taxon>
        <taxon>Spiruromorpha</taxon>
        <taxon>Filarioidea</taxon>
        <taxon>Onchocercidae</taxon>
        <taxon>Elaeophora</taxon>
    </lineage>
</organism>
<keyword evidence="1" id="KW-0175">Coiled coil</keyword>